<name>A0A1I5YA71_9BACT</name>
<keyword evidence="3" id="KW-1185">Reference proteome</keyword>
<dbReference type="InterPro" id="IPR050266">
    <property type="entry name" value="AB_hydrolase_sf"/>
</dbReference>
<accession>A0A1I5YA71</accession>
<evidence type="ECO:0000313" key="3">
    <source>
        <dbReference type="Proteomes" id="UP000199031"/>
    </source>
</evidence>
<gene>
    <name evidence="2" type="ORF">SAMN05444277_11160</name>
</gene>
<feature type="domain" description="Serine aminopeptidase S33" evidence="1">
    <location>
        <begin position="23"/>
        <end position="251"/>
    </location>
</feature>
<dbReference type="Gene3D" id="3.40.50.1820">
    <property type="entry name" value="alpha/beta hydrolase"/>
    <property type="match status" value="1"/>
</dbReference>
<dbReference type="EMBL" id="FOXQ01000011">
    <property type="protein sequence ID" value="SFQ41142.1"/>
    <property type="molecule type" value="Genomic_DNA"/>
</dbReference>
<reference evidence="2 3" key="1">
    <citation type="submission" date="2016-10" db="EMBL/GenBank/DDBJ databases">
        <authorList>
            <person name="de Groot N.N."/>
        </authorList>
    </citation>
    <scope>NUCLEOTIDE SEQUENCE [LARGE SCALE GENOMIC DNA]</scope>
    <source>
        <strain evidence="2 3">DSM 28286</strain>
    </source>
</reference>
<dbReference type="GO" id="GO:0016020">
    <property type="term" value="C:membrane"/>
    <property type="evidence" value="ECO:0007669"/>
    <property type="project" value="TreeGrafter"/>
</dbReference>
<dbReference type="PANTHER" id="PTHR43798:SF33">
    <property type="entry name" value="HYDROLASE, PUTATIVE (AFU_ORTHOLOGUE AFUA_2G14860)-RELATED"/>
    <property type="match status" value="1"/>
</dbReference>
<dbReference type="Pfam" id="PF12146">
    <property type="entry name" value="Hydrolase_4"/>
    <property type="match status" value="1"/>
</dbReference>
<dbReference type="OrthoDB" id="252464at2"/>
<dbReference type="Proteomes" id="UP000199031">
    <property type="component" value="Unassembled WGS sequence"/>
</dbReference>
<protein>
    <submittedName>
        <fullName evidence="2">Pimeloyl-ACP methyl ester carboxylesterase</fullName>
    </submittedName>
</protein>
<sequence length="268" mass="30150">MIKTITYKNTPLSYYACGKGFSVVLLHGFAETYAIWKNQSGFLKNYYRLIIPDLPGSGASALFETGKNNLTIDELADSIHSIIINENIERCIMLGHSMGGYVTLSYAEKYAHKLQAFGLVHSTAFADSEEKKQIRKRGIEIMETYGGYAFLKTTTPNLFTTGFKKKHNEIVKELIEEGRHFKKENLQQYYYAMMNRADKTSVLKNTVLPVLFVAGTEDAAAPLNDVLKQVHAPEIAYIHIINNMAHQSLLEVPVELNSVLKNFIDEAA</sequence>
<dbReference type="AlphaFoldDB" id="A0A1I5YA71"/>
<evidence type="ECO:0000313" key="2">
    <source>
        <dbReference type="EMBL" id="SFQ41142.1"/>
    </source>
</evidence>
<dbReference type="InterPro" id="IPR022742">
    <property type="entry name" value="Hydrolase_4"/>
</dbReference>
<dbReference type="STRING" id="1465490.SAMN05444277_11160"/>
<dbReference type="InterPro" id="IPR000073">
    <property type="entry name" value="AB_hydrolase_1"/>
</dbReference>
<organism evidence="2 3">
    <name type="scientific">Parafilimonas terrae</name>
    <dbReference type="NCBI Taxonomy" id="1465490"/>
    <lineage>
        <taxon>Bacteria</taxon>
        <taxon>Pseudomonadati</taxon>
        <taxon>Bacteroidota</taxon>
        <taxon>Chitinophagia</taxon>
        <taxon>Chitinophagales</taxon>
        <taxon>Chitinophagaceae</taxon>
        <taxon>Parafilimonas</taxon>
    </lineage>
</organism>
<proteinExistence type="predicted"/>
<dbReference type="InterPro" id="IPR029058">
    <property type="entry name" value="AB_hydrolase_fold"/>
</dbReference>
<evidence type="ECO:0000259" key="1">
    <source>
        <dbReference type="Pfam" id="PF12146"/>
    </source>
</evidence>
<dbReference type="PANTHER" id="PTHR43798">
    <property type="entry name" value="MONOACYLGLYCEROL LIPASE"/>
    <property type="match status" value="1"/>
</dbReference>
<dbReference type="SUPFAM" id="SSF53474">
    <property type="entry name" value="alpha/beta-Hydrolases"/>
    <property type="match status" value="1"/>
</dbReference>
<dbReference type="PRINTS" id="PR00111">
    <property type="entry name" value="ABHYDROLASE"/>
</dbReference>
<dbReference type="RefSeq" id="WP_090660962.1">
    <property type="nucleotide sequence ID" value="NZ_FOXQ01000011.1"/>
</dbReference>